<gene>
    <name evidence="1" type="ORF">SAMN05216249_101240</name>
</gene>
<feature type="non-terminal residue" evidence="1">
    <location>
        <position position="26"/>
    </location>
</feature>
<dbReference type="AlphaFoldDB" id="A0A1I0V9T3"/>
<keyword evidence="2" id="KW-1185">Reference proteome</keyword>
<dbReference type="Proteomes" id="UP000198838">
    <property type="component" value="Unassembled WGS sequence"/>
</dbReference>
<evidence type="ECO:0000313" key="1">
    <source>
        <dbReference type="EMBL" id="SFA73149.1"/>
    </source>
</evidence>
<sequence>MKSGKKNKTNNIILGGKIMKRNSIKK</sequence>
<name>A0A1I0V9T3_9FIRM</name>
<evidence type="ECO:0000313" key="2">
    <source>
        <dbReference type="Proteomes" id="UP000198838"/>
    </source>
</evidence>
<reference evidence="1 2" key="1">
    <citation type="submission" date="2016-10" db="EMBL/GenBank/DDBJ databases">
        <authorList>
            <person name="de Groot N.N."/>
        </authorList>
    </citation>
    <scope>NUCLEOTIDE SEQUENCE [LARGE SCALE GENOMIC DNA]</scope>
    <source>
        <strain evidence="1 2">DSM 5522</strain>
    </source>
</reference>
<protein>
    <submittedName>
        <fullName evidence="1">Uncharacterized protein</fullName>
    </submittedName>
</protein>
<organism evidence="1 2">
    <name type="scientific">Acetitomaculum ruminis DSM 5522</name>
    <dbReference type="NCBI Taxonomy" id="1120918"/>
    <lineage>
        <taxon>Bacteria</taxon>
        <taxon>Bacillati</taxon>
        <taxon>Bacillota</taxon>
        <taxon>Clostridia</taxon>
        <taxon>Lachnospirales</taxon>
        <taxon>Lachnospiraceae</taxon>
        <taxon>Acetitomaculum</taxon>
    </lineage>
</organism>
<proteinExistence type="predicted"/>
<dbReference type="EMBL" id="FOJY01000001">
    <property type="protein sequence ID" value="SFA73149.1"/>
    <property type="molecule type" value="Genomic_DNA"/>
</dbReference>
<accession>A0A1I0V9T3</accession>